<gene>
    <name evidence="2" type="ORF">DB30_06106</name>
</gene>
<evidence type="ECO:0000256" key="1">
    <source>
        <dbReference type="SAM" id="MobiDB-lite"/>
    </source>
</evidence>
<dbReference type="AlphaFoldDB" id="A0A0C1ZBI3"/>
<evidence type="ECO:0000313" key="3">
    <source>
        <dbReference type="Proteomes" id="UP000031599"/>
    </source>
</evidence>
<sequence length="262" mass="28796">MKFKTFRALMIGAGIIVGGALVFWLGRAAISANDSSIVLALEQESQLVETTLLEMFGTSAQGRDKIKDHLGANGPKLNVYAENGVWARAKLDLDRDERWDEKWRWSNGVVYRAVAPADDDNYGPEQVVGGGAAPVPAPVPAPPPPIEPASSPVPVPAGEADGDPTGPDLREVDQLMLELLTQPVQTKIKDASKGRSFKINVYSDDGLRFNRAKVDIDRDDRWDESWTFKADGGVERKVSPADDEQYTERYLLEAGVRWRPLP</sequence>
<reference evidence="2 3" key="1">
    <citation type="submission" date="2014-12" db="EMBL/GenBank/DDBJ databases">
        <title>Genome assembly of Enhygromyxa salina DSM 15201.</title>
        <authorList>
            <person name="Sharma G."/>
            <person name="Subramanian S."/>
        </authorList>
    </citation>
    <scope>NUCLEOTIDE SEQUENCE [LARGE SCALE GENOMIC DNA]</scope>
    <source>
        <strain evidence="2 3">DSM 15201</strain>
    </source>
</reference>
<evidence type="ECO:0000313" key="2">
    <source>
        <dbReference type="EMBL" id="KIG15074.1"/>
    </source>
</evidence>
<dbReference type="RefSeq" id="WP_052552487.1">
    <property type="nucleotide sequence ID" value="NZ_JMCC02000061.1"/>
</dbReference>
<feature type="region of interest" description="Disordered" evidence="1">
    <location>
        <begin position="121"/>
        <end position="166"/>
    </location>
</feature>
<feature type="compositionally biased region" description="Pro residues" evidence="1">
    <location>
        <begin position="135"/>
        <end position="155"/>
    </location>
</feature>
<accession>A0A0C1ZBI3</accession>
<proteinExistence type="predicted"/>
<protein>
    <submittedName>
        <fullName evidence="2">Uncharacterized protein</fullName>
    </submittedName>
</protein>
<name>A0A0C1ZBI3_9BACT</name>
<dbReference type="Proteomes" id="UP000031599">
    <property type="component" value="Unassembled WGS sequence"/>
</dbReference>
<comment type="caution">
    <text evidence="2">The sequence shown here is derived from an EMBL/GenBank/DDBJ whole genome shotgun (WGS) entry which is preliminary data.</text>
</comment>
<organism evidence="2 3">
    <name type="scientific">Enhygromyxa salina</name>
    <dbReference type="NCBI Taxonomy" id="215803"/>
    <lineage>
        <taxon>Bacteria</taxon>
        <taxon>Pseudomonadati</taxon>
        <taxon>Myxococcota</taxon>
        <taxon>Polyangia</taxon>
        <taxon>Nannocystales</taxon>
        <taxon>Nannocystaceae</taxon>
        <taxon>Enhygromyxa</taxon>
    </lineage>
</organism>
<dbReference type="EMBL" id="JMCC02000061">
    <property type="protein sequence ID" value="KIG15074.1"/>
    <property type="molecule type" value="Genomic_DNA"/>
</dbReference>